<organism evidence="2 3">
    <name type="scientific">Janibacter indicus</name>
    <dbReference type="NCBI Taxonomy" id="857417"/>
    <lineage>
        <taxon>Bacteria</taxon>
        <taxon>Bacillati</taxon>
        <taxon>Actinomycetota</taxon>
        <taxon>Actinomycetes</taxon>
        <taxon>Micrococcales</taxon>
        <taxon>Intrasporangiaceae</taxon>
        <taxon>Janibacter</taxon>
    </lineage>
</organism>
<reference evidence="2 3" key="1">
    <citation type="submission" date="2015-11" db="EMBL/GenBank/DDBJ databases">
        <authorList>
            <person name="Zhang Y."/>
            <person name="Guo Z."/>
        </authorList>
    </citation>
    <scope>NUCLEOTIDE SEQUENCE [LARGE SCALE GENOMIC DNA]</scope>
    <source>
        <strain evidence="2 3">YFY001</strain>
    </source>
</reference>
<feature type="region of interest" description="Disordered" evidence="1">
    <location>
        <begin position="476"/>
        <end position="495"/>
    </location>
</feature>
<name>A0A1L3MF85_9MICO</name>
<evidence type="ECO:0000256" key="1">
    <source>
        <dbReference type="SAM" id="MobiDB-lite"/>
    </source>
</evidence>
<evidence type="ECO:0000313" key="2">
    <source>
        <dbReference type="EMBL" id="APH01087.1"/>
    </source>
</evidence>
<accession>A0A1L3MF85</accession>
<dbReference type="Proteomes" id="UP000182938">
    <property type="component" value="Chromosome"/>
</dbReference>
<gene>
    <name evidence="2" type="ORF">ASJ30_05660</name>
</gene>
<dbReference type="AlphaFoldDB" id="A0A1L3MF85"/>
<protein>
    <submittedName>
        <fullName evidence="2">Uncharacterized protein</fullName>
    </submittedName>
</protein>
<sequence>MHRIPRLDWFPKQFSQGDIDGQGARRLLGQPNVPLSSVLVRETAQNSWDAKGHDGALSFMINVRRLSAGEHSVLYGNVLTGGLPHLGEAPGAGDSWVLEVADRGTVGLLGPTRSDLARAVGDRTNFIDLIFNIGAPRDVKLSGGTYGFGKTISYVASRLGVVVFWSRCMHQGKLEHRFIASGMGDSFNQDARRFTGRHWWGRTVDQGARVEPLIGQEAQTLGEAVFNRTFRAQETGTSMLILAPKMPEGPQAFAAELSRAAAWHLWPKLVPDRDGRQPMRIEVQLEGERIGPSDPMEHPVLGGMVRALRAVRAVQNGEAAPTSVTVKEIRSQRPNKLIGHLGLTMSSASGLNDEESEDGDDIVSPSHHIAYMRHEAELVVKYHSGVPLGANELQWAGVFKPLLDTDDSFAAAEPPAHDDWIPAAVDDRSMKRDVNIGLKRIAAAADDFVMPHKRAAADHHTESGAALGESLADLVGAAPGSTPRRKSTSGGGAVSKKIARPKIEVAELGPLFGEKRRHAVCISVPGDSTTPQRLDLQLRIATEGSAVDDDGLVRMEGWSDSFPDWDSWVPSGRGGRSCETLGGRRIWAVFSAPADLAVDVRVKTEAEL</sequence>
<evidence type="ECO:0000313" key="3">
    <source>
        <dbReference type="Proteomes" id="UP000182938"/>
    </source>
</evidence>
<dbReference type="EMBL" id="CP013290">
    <property type="protein sequence ID" value="APH01087.1"/>
    <property type="molecule type" value="Genomic_DNA"/>
</dbReference>
<keyword evidence="3" id="KW-1185">Reference proteome</keyword>
<dbReference type="KEGG" id="jte:ASJ30_05660"/>
<proteinExistence type="predicted"/>